<dbReference type="InterPro" id="IPR036844">
    <property type="entry name" value="Hint_dom_sf"/>
</dbReference>
<accession>A0A0G4HYX3</accession>
<dbReference type="PANTHER" id="PTHR11889:SF31">
    <property type="entry name" value="PROTEIN HEDGEHOG"/>
    <property type="match status" value="1"/>
</dbReference>
<feature type="chain" id="PRO_5005191949" description="Hedgehog protein Hint domain-containing protein" evidence="1">
    <location>
        <begin position="20"/>
        <end position="456"/>
    </location>
</feature>
<dbReference type="Gene3D" id="2.170.16.10">
    <property type="entry name" value="Hedgehog/Intein (Hint) domain"/>
    <property type="match status" value="1"/>
</dbReference>
<dbReference type="AlphaFoldDB" id="A0A0G4HYX3"/>
<dbReference type="InterPro" id="IPR050387">
    <property type="entry name" value="Hedgehog_Signaling"/>
</dbReference>
<reference evidence="3" key="1">
    <citation type="submission" date="2014-11" db="EMBL/GenBank/DDBJ databases">
        <authorList>
            <person name="Otto D Thomas"/>
            <person name="Naeem Raeece"/>
        </authorList>
    </citation>
    <scope>NUCLEOTIDE SEQUENCE</scope>
</reference>
<protein>
    <recommendedName>
        <fullName evidence="2">Hedgehog protein Hint domain-containing protein</fullName>
    </recommendedName>
</protein>
<feature type="signal peptide" evidence="1">
    <location>
        <begin position="1"/>
        <end position="19"/>
    </location>
</feature>
<dbReference type="CDD" id="cd00081">
    <property type="entry name" value="Hint"/>
    <property type="match status" value="1"/>
</dbReference>
<keyword evidence="1" id="KW-0732">Signal</keyword>
<evidence type="ECO:0000259" key="2">
    <source>
        <dbReference type="Pfam" id="PF01079"/>
    </source>
</evidence>
<evidence type="ECO:0000256" key="1">
    <source>
        <dbReference type="SAM" id="SignalP"/>
    </source>
</evidence>
<evidence type="ECO:0000313" key="3">
    <source>
        <dbReference type="EMBL" id="CEM49746.1"/>
    </source>
</evidence>
<sequence>MWRILLSLSLGLCTWGVCALRPPPVPAVLTQKTQSGYQEKHKEDVTGMFVNETFRVCETAFEMENEAGLLDSWETVRVRIDTACDSATEEALSTTHKNISESVEHECKHLEETLDRLQKLYPDFDHSVEGLTKHVVCSTAALAVGGDGDLVKAAEEALAQIPKLFGVGDRVRDDSGWSPRTAVLFFFHRQKGGEGTYIQADLENRGRLEISPAHFAYRCADTEGDASSCEKVETVLAELLRVGDRVPVHGGGGSLVSSAVEFVPVRISSLREICLGGAYEPITSSGRLLVNGILVSSFSSQNADSLPKNLRSLGKFSDPDAIFSLTWPLRMWHSSFGLSNGSEYGPLGDRVGRLVAFLFFHRTWGLFPPTEPKEERDSLHPIVDLARHVLKKTTAGLLVYEGLSFLQRFVVFAVVGRSLNSVSVSAPDCPLAGSQKDALVHPCPLSPPQHSVPLSA</sequence>
<dbReference type="Pfam" id="PF01079">
    <property type="entry name" value="Hint"/>
    <property type="match status" value="1"/>
</dbReference>
<feature type="domain" description="Hedgehog protein Hint" evidence="2">
    <location>
        <begin position="154"/>
        <end position="306"/>
    </location>
</feature>
<dbReference type="PANTHER" id="PTHR11889">
    <property type="entry name" value="HEDGEHOG"/>
    <property type="match status" value="1"/>
</dbReference>
<dbReference type="SUPFAM" id="SSF51294">
    <property type="entry name" value="Hedgehog/intein (Hint) domain"/>
    <property type="match status" value="1"/>
</dbReference>
<proteinExistence type="predicted"/>
<dbReference type="EMBL" id="CDMZ01004437">
    <property type="protein sequence ID" value="CEM49746.1"/>
    <property type="molecule type" value="Genomic_DNA"/>
</dbReference>
<name>A0A0G4HYX3_9ALVE</name>
<organism evidence="3">
    <name type="scientific">Chromera velia CCMP2878</name>
    <dbReference type="NCBI Taxonomy" id="1169474"/>
    <lineage>
        <taxon>Eukaryota</taxon>
        <taxon>Sar</taxon>
        <taxon>Alveolata</taxon>
        <taxon>Colpodellida</taxon>
        <taxon>Chromeraceae</taxon>
        <taxon>Chromera</taxon>
    </lineage>
</organism>
<dbReference type="InterPro" id="IPR001767">
    <property type="entry name" value="Hedgehog_Hint"/>
</dbReference>
<dbReference type="VEuPathDB" id="CryptoDB:Cvel_9592"/>
<dbReference type="GO" id="GO:0016540">
    <property type="term" value="P:protein autoprocessing"/>
    <property type="evidence" value="ECO:0007669"/>
    <property type="project" value="InterPro"/>
</dbReference>
<dbReference type="PhylomeDB" id="A0A0G4HYX3"/>
<gene>
    <name evidence="3" type="ORF">Cvel_9592</name>
</gene>